<gene>
    <name evidence="3" type="ORF">QSP1433_LOCUS16141</name>
</gene>
<dbReference type="AlphaFoldDB" id="A0A7S2WSK6"/>
<dbReference type="Pfam" id="PF03358">
    <property type="entry name" value="FMN_red"/>
    <property type="match status" value="1"/>
</dbReference>
<reference evidence="3" key="1">
    <citation type="submission" date="2021-01" db="EMBL/GenBank/DDBJ databases">
        <authorList>
            <person name="Corre E."/>
            <person name="Pelletier E."/>
            <person name="Niang G."/>
            <person name="Scheremetjew M."/>
            <person name="Finn R."/>
            <person name="Kale V."/>
            <person name="Holt S."/>
            <person name="Cochrane G."/>
            <person name="Meng A."/>
            <person name="Brown T."/>
            <person name="Cohen L."/>
        </authorList>
    </citation>
    <scope>NUCLEOTIDE SEQUENCE</scope>
    <source>
        <strain evidence="3">NY070348D</strain>
    </source>
</reference>
<feature type="domain" description="NADPH-dependent FMN reductase-like" evidence="2">
    <location>
        <begin position="24"/>
        <end position="178"/>
    </location>
</feature>
<dbReference type="PANTHER" id="PTHR30543:SF21">
    <property type="entry name" value="NAD(P)H-DEPENDENT FMN REDUCTASE LOT6"/>
    <property type="match status" value="1"/>
</dbReference>
<feature type="signal peptide" evidence="1">
    <location>
        <begin position="1"/>
        <end position="16"/>
    </location>
</feature>
<dbReference type="GO" id="GO:0005829">
    <property type="term" value="C:cytosol"/>
    <property type="evidence" value="ECO:0007669"/>
    <property type="project" value="TreeGrafter"/>
</dbReference>
<dbReference type="EMBL" id="HBHK01025717">
    <property type="protein sequence ID" value="CAD9705214.1"/>
    <property type="molecule type" value="Transcribed_RNA"/>
</dbReference>
<sequence>MRLLLLLLLLSRDIMSSSVVFRQPRILCIAGSTRPGSFNVKLMNIASRLLKAKGAEVTVVDMEKYDLPLFSEEIEKKGTPQKVHELKAIFRSNDGLVVATPEYNGGMSPLLLNTLTWMSRNGGDDSEPMYVTTKGKVSMLISSSPGGLGGLRGLYIARQMLTNLGVTVIPEQIAVGGAYKAFKGEGDELTLESERQLGQLDSGLQALFEVARGNANQEATCAIARHMGNEYGEIILP</sequence>
<feature type="chain" id="PRO_5031369266" description="NADPH-dependent FMN reductase-like domain-containing protein" evidence="1">
    <location>
        <begin position="17"/>
        <end position="237"/>
    </location>
</feature>
<evidence type="ECO:0000259" key="2">
    <source>
        <dbReference type="Pfam" id="PF03358"/>
    </source>
</evidence>
<protein>
    <recommendedName>
        <fullName evidence="2">NADPH-dependent FMN reductase-like domain-containing protein</fullName>
    </recommendedName>
</protein>
<proteinExistence type="predicted"/>
<dbReference type="GO" id="GO:0010181">
    <property type="term" value="F:FMN binding"/>
    <property type="evidence" value="ECO:0007669"/>
    <property type="project" value="TreeGrafter"/>
</dbReference>
<dbReference type="InterPro" id="IPR050712">
    <property type="entry name" value="NAD(P)H-dep_reductase"/>
</dbReference>
<dbReference type="GO" id="GO:0016491">
    <property type="term" value="F:oxidoreductase activity"/>
    <property type="evidence" value="ECO:0007669"/>
    <property type="project" value="InterPro"/>
</dbReference>
<dbReference type="Gene3D" id="3.40.50.360">
    <property type="match status" value="1"/>
</dbReference>
<name>A0A7S2WSK6_9STRA</name>
<keyword evidence="1" id="KW-0732">Signal</keyword>
<dbReference type="InterPro" id="IPR005025">
    <property type="entry name" value="FMN_Rdtase-like_dom"/>
</dbReference>
<evidence type="ECO:0000256" key="1">
    <source>
        <dbReference type="SAM" id="SignalP"/>
    </source>
</evidence>
<dbReference type="SUPFAM" id="SSF52218">
    <property type="entry name" value="Flavoproteins"/>
    <property type="match status" value="1"/>
</dbReference>
<organism evidence="3">
    <name type="scientific">Mucochytrium quahogii</name>
    <dbReference type="NCBI Taxonomy" id="96639"/>
    <lineage>
        <taxon>Eukaryota</taxon>
        <taxon>Sar</taxon>
        <taxon>Stramenopiles</taxon>
        <taxon>Bigyra</taxon>
        <taxon>Labyrinthulomycetes</taxon>
        <taxon>Thraustochytrida</taxon>
        <taxon>Thraustochytriidae</taxon>
        <taxon>Mucochytrium</taxon>
    </lineage>
</organism>
<evidence type="ECO:0000313" key="3">
    <source>
        <dbReference type="EMBL" id="CAD9705214.1"/>
    </source>
</evidence>
<dbReference type="PANTHER" id="PTHR30543">
    <property type="entry name" value="CHROMATE REDUCTASE"/>
    <property type="match status" value="1"/>
</dbReference>
<accession>A0A7S2WSK6</accession>
<dbReference type="InterPro" id="IPR029039">
    <property type="entry name" value="Flavoprotein-like_sf"/>
</dbReference>